<dbReference type="Gene3D" id="1.10.1060.10">
    <property type="entry name" value="Alpha-helical ferredoxin"/>
    <property type="match status" value="1"/>
</dbReference>
<evidence type="ECO:0000256" key="3">
    <source>
        <dbReference type="ARBA" id="ARBA00023164"/>
    </source>
</evidence>
<feature type="domain" description="4Fe-4S ferredoxin-type" evidence="5">
    <location>
        <begin position="37"/>
        <end position="68"/>
    </location>
</feature>
<dbReference type="InterPro" id="IPR017896">
    <property type="entry name" value="4Fe4S_Fe-S-bd"/>
</dbReference>
<evidence type="ECO:0000256" key="1">
    <source>
        <dbReference type="ARBA" id="ARBA00022605"/>
    </source>
</evidence>
<dbReference type="NCBIfam" id="TIGR01317">
    <property type="entry name" value="GOGAT_sm_gam"/>
    <property type="match status" value="1"/>
</dbReference>
<dbReference type="SUPFAM" id="SSF46548">
    <property type="entry name" value="alpha-helical ferredoxin"/>
    <property type="match status" value="1"/>
</dbReference>
<dbReference type="InterPro" id="IPR051394">
    <property type="entry name" value="Glutamate_Synthase"/>
</dbReference>
<gene>
    <name evidence="6" type="ORF">JIV24_10960</name>
</gene>
<evidence type="ECO:0000313" key="6">
    <source>
        <dbReference type="EMBL" id="MBK3517852.1"/>
    </source>
</evidence>
<name>A0ABS1HJX2_9BACT</name>
<dbReference type="InterPro" id="IPR009051">
    <property type="entry name" value="Helical_ferredxn"/>
</dbReference>
<dbReference type="PROSITE" id="PS51379">
    <property type="entry name" value="4FE4S_FER_2"/>
    <property type="match status" value="1"/>
</dbReference>
<dbReference type="InterPro" id="IPR006005">
    <property type="entry name" value="Glut_synth_ssu1"/>
</dbReference>
<organism evidence="6 7">
    <name type="scientific">Carboxylicivirga marina</name>
    <dbReference type="NCBI Taxonomy" id="2800988"/>
    <lineage>
        <taxon>Bacteria</taxon>
        <taxon>Pseudomonadati</taxon>
        <taxon>Bacteroidota</taxon>
        <taxon>Bacteroidia</taxon>
        <taxon>Marinilabiliales</taxon>
        <taxon>Marinilabiliaceae</taxon>
        <taxon>Carboxylicivirga</taxon>
    </lineage>
</organism>
<evidence type="ECO:0000313" key="7">
    <source>
        <dbReference type="Proteomes" id="UP000605676"/>
    </source>
</evidence>
<dbReference type="EMBL" id="JAENRR010000023">
    <property type="protein sequence ID" value="MBK3517852.1"/>
    <property type="molecule type" value="Genomic_DNA"/>
</dbReference>
<comment type="caution">
    <text evidence="6">The sequence shown here is derived from an EMBL/GenBank/DDBJ whole genome shotgun (WGS) entry which is preliminary data.</text>
</comment>
<accession>A0ABS1HJX2</accession>
<keyword evidence="3" id="KW-0314">Glutamate biosynthesis</keyword>
<dbReference type="InterPro" id="IPR028261">
    <property type="entry name" value="DPD_II"/>
</dbReference>
<dbReference type="PANTHER" id="PTHR43100:SF1">
    <property type="entry name" value="GLUTAMATE SYNTHASE [NADPH] SMALL CHAIN"/>
    <property type="match status" value="1"/>
</dbReference>
<dbReference type="SUPFAM" id="SSF51971">
    <property type="entry name" value="Nucleotide-binding domain"/>
    <property type="match status" value="2"/>
</dbReference>
<dbReference type="Gene3D" id="3.50.50.60">
    <property type="entry name" value="FAD/NAD(P)-binding domain"/>
    <property type="match status" value="2"/>
</dbReference>
<proteinExistence type="predicted"/>
<keyword evidence="2" id="KW-0560">Oxidoreductase</keyword>
<dbReference type="PRINTS" id="PR00419">
    <property type="entry name" value="ADXRDTASE"/>
</dbReference>
<protein>
    <submittedName>
        <fullName evidence="6">Glutamate synthase subunit beta</fullName>
    </submittedName>
</protein>
<dbReference type="RefSeq" id="WP_200465082.1">
    <property type="nucleotide sequence ID" value="NZ_JAENRR010000023.1"/>
</dbReference>
<evidence type="ECO:0000259" key="5">
    <source>
        <dbReference type="PROSITE" id="PS51379"/>
    </source>
</evidence>
<reference evidence="6 7" key="1">
    <citation type="submission" date="2021-01" db="EMBL/GenBank/DDBJ databases">
        <title>Carboxyliciviraga sp.nov., isolated from coastal sediments.</title>
        <authorList>
            <person name="Lu D."/>
            <person name="Zhang T."/>
        </authorList>
    </citation>
    <scope>NUCLEOTIDE SEQUENCE [LARGE SCALE GENOMIC DNA]</scope>
    <source>
        <strain evidence="6 7">N1Y132</strain>
    </source>
</reference>
<keyword evidence="7" id="KW-1185">Reference proteome</keyword>
<dbReference type="PANTHER" id="PTHR43100">
    <property type="entry name" value="GLUTAMATE SYNTHASE [NADPH] SMALL CHAIN"/>
    <property type="match status" value="1"/>
</dbReference>
<sequence>MADPKGFIKYARKEGGYRPVTERTDDYGEVEQTLNVADRTLQASRCMDCGIPFCHWACPVGSKIPEWQDAVYKGEWKLASEILHSTNSFPEFTGRICPNPCEKSCVLAIHDEAVTIRENECSIVERAFTEGFIEPRIPAQRTGKKVAVVGSGPAGLSVADLLNQAGHTVTVFEKDDAVGGLLRYGIPDFKLNKKVIDRRVAIFEKEGILFKTNAAIGENVKGEELYKEYDAVVLTIGAMKPRDLPIEGNDLEGVHFAMDFLKQQNKVNRGEEFTNGERILAADKNVLVIGGGDTGSDCVGTSNRQKAKSVTQIEILPKPPEKRGPGNPWPYWPTTLKSSTSHAEGCERKWSLNTKRFIGEGGKLKQVELVEVEWNKDDKGQWQMSEKSETAYTMDVDLVMLSMGFVSPVHEGLVKEFGLELDARGNIKVDEAYQTSKVNVFAAGDAATGASLVVTAIAKGREAAKSVHAYLMDK</sequence>
<comment type="pathway">
    <text evidence="4">Amino-acid biosynthesis.</text>
</comment>
<dbReference type="Pfam" id="PF07992">
    <property type="entry name" value="Pyr_redox_2"/>
    <property type="match status" value="1"/>
</dbReference>
<dbReference type="Pfam" id="PF14691">
    <property type="entry name" value="Fer4_20"/>
    <property type="match status" value="1"/>
</dbReference>
<dbReference type="InterPro" id="IPR023753">
    <property type="entry name" value="FAD/NAD-binding_dom"/>
</dbReference>
<dbReference type="InterPro" id="IPR036188">
    <property type="entry name" value="FAD/NAD-bd_sf"/>
</dbReference>
<evidence type="ECO:0000256" key="2">
    <source>
        <dbReference type="ARBA" id="ARBA00023002"/>
    </source>
</evidence>
<keyword evidence="1" id="KW-0028">Amino-acid biosynthesis</keyword>
<evidence type="ECO:0000256" key="4">
    <source>
        <dbReference type="ARBA" id="ARBA00029440"/>
    </source>
</evidence>
<dbReference type="Proteomes" id="UP000605676">
    <property type="component" value="Unassembled WGS sequence"/>
</dbReference>